<feature type="compositionally biased region" description="Basic residues" evidence="1">
    <location>
        <begin position="463"/>
        <end position="472"/>
    </location>
</feature>
<feature type="region of interest" description="Disordered" evidence="1">
    <location>
        <begin position="458"/>
        <end position="479"/>
    </location>
</feature>
<dbReference type="EMBL" id="LR903401">
    <property type="protein sequence ID" value="CAD7251856.1"/>
    <property type="molecule type" value="Genomic_DNA"/>
</dbReference>
<evidence type="ECO:0000313" key="2">
    <source>
        <dbReference type="EMBL" id="CAD7251856.1"/>
    </source>
</evidence>
<accession>A0A7R9AD54</accession>
<organism evidence="2">
    <name type="scientific">Darwinula stevensoni</name>
    <dbReference type="NCBI Taxonomy" id="69355"/>
    <lineage>
        <taxon>Eukaryota</taxon>
        <taxon>Metazoa</taxon>
        <taxon>Ecdysozoa</taxon>
        <taxon>Arthropoda</taxon>
        <taxon>Crustacea</taxon>
        <taxon>Oligostraca</taxon>
        <taxon>Ostracoda</taxon>
        <taxon>Podocopa</taxon>
        <taxon>Podocopida</taxon>
        <taxon>Darwinulocopina</taxon>
        <taxon>Darwinuloidea</taxon>
        <taxon>Darwinulidae</taxon>
        <taxon>Darwinula</taxon>
    </lineage>
</organism>
<feature type="compositionally biased region" description="Basic and acidic residues" evidence="1">
    <location>
        <begin position="680"/>
        <end position="694"/>
    </location>
</feature>
<name>A0A7R9AD54_9CRUS</name>
<dbReference type="AlphaFoldDB" id="A0A7R9AD54"/>
<proteinExistence type="predicted"/>
<evidence type="ECO:0000256" key="1">
    <source>
        <dbReference type="SAM" id="MobiDB-lite"/>
    </source>
</evidence>
<reference evidence="2" key="1">
    <citation type="submission" date="2020-11" db="EMBL/GenBank/DDBJ databases">
        <authorList>
            <person name="Tran Van P."/>
        </authorList>
    </citation>
    <scope>NUCLEOTIDE SEQUENCE</scope>
</reference>
<sequence>MKNIKVVDGREEGLGEDLEALKKFLMETGQGKHVLVDEVPITLGFRGIITSEALSKHWEWVVGSTPCLKSITLSFRPNDQSYERDFPIQDVNPGGREVRVLEGVKRNTRKVAELFLAIGDYARRIFPSLERTLPLNLKEAGEGFKRGFLPVLFSIPSCFSIHPGECRDARTCEAVRALHAIRIVYEERSEPSTPIFVVVDNVERKNAIVRVTASIFPSLPLIFLLYSQRHHAWKFHGHGASEGSSPIVVATESEMTGCHPNNLTIVVDHSGSQWHNYSRLIATTGENKVLVVEEEQLRTGKFSHVTKQIPGWTIKERGVDEDLKSRLNEARSKCDAQRIANLKEEDFPLASFPGMETDWNGVEGEEKRDVEIMLRSSICGIFGPPASGKSLRVSLFIARATERGERVVFLHPGYVLFLEHRRHLVKKDEVDLYESFDSNKVKSFQDVVDLVQEALKEKEGKGKNKKTKKKQGKEKGRETSPLNVVVEDCPLLEELSDTKRLKELTKRLILTFKPHSEDASGKAVGRIIKNFRESPDCTAIVLESQPTNVHLLEHIQKYETGKALKLAAKSLSVYTVPAAIVYGSPVEYIDLNHYKCSGRHLGYLCSGDKPCSTFKAVASCVARVARAALAATTDHQHGEPSIRDVPPSATQEPSIRDVRPSATQEPSIRDVRPSATQEPSIRDVRPSTTREHSIRDVHLQAKNQEPYVLVSDEHLLNSLQSLKSFFDVQVIHSRDFRGCEASVIISVNVNDDWLLEVISRSRTRLIIIDHFPDHEDLWTTMVDEQRVETWLAPSSEDGAANPEFFLTLNEQAQFLKEPTWNDTGVRIGEKALEEGFLDRETGAVLPLDRETWKVLDGPLPLPRSSSPLADWGYSWDGYPGEAPAVSSERNKGITDFLKERGVEWEPAQSPPVALEVRSGGGGGVLDSLSLAVAGSLLHLPLLAVLLEKENQGDPLPLIKRGAELLGRPIVVIGKKLSGTFLPEGDETNDLEGLLLFAQNDSERISFLPVVPRRRSGDSWMKVENLPRVRLGGSLPPSGARISFRGKLKVTWNRHTAIILRSLDRKLAKLPPLSPDISYLSPGSGDTWMKVEKLPRACLGGSLPPSGARISFRGKLKVTWNRHTAIILRSLDRKLAKLPPLGPEVLQPEQRPQLTGSIDKLGRRERLRFLRGV</sequence>
<feature type="region of interest" description="Disordered" evidence="1">
    <location>
        <begin position="632"/>
        <end position="694"/>
    </location>
</feature>
<keyword evidence="3" id="KW-1185">Reference proteome</keyword>
<gene>
    <name evidence="2" type="ORF">DSTB1V02_LOCUS11618</name>
</gene>
<dbReference type="OrthoDB" id="125347at2759"/>
<dbReference type="Proteomes" id="UP000677054">
    <property type="component" value="Unassembled WGS sequence"/>
</dbReference>
<evidence type="ECO:0000313" key="3">
    <source>
        <dbReference type="Proteomes" id="UP000677054"/>
    </source>
</evidence>
<protein>
    <submittedName>
        <fullName evidence="2">Uncharacterized protein</fullName>
    </submittedName>
</protein>
<dbReference type="EMBL" id="CAJPEV010003884">
    <property type="protein sequence ID" value="CAG0900742.1"/>
    <property type="molecule type" value="Genomic_DNA"/>
</dbReference>